<evidence type="ECO:0000256" key="3">
    <source>
        <dbReference type="SAM" id="MobiDB-lite"/>
    </source>
</evidence>
<comment type="similarity">
    <text evidence="1">Belongs to the AB hydrolase superfamily.</text>
</comment>
<evidence type="ECO:0000313" key="5">
    <source>
        <dbReference type="EMBL" id="GHE15712.1"/>
    </source>
</evidence>
<name>A0ABQ3HIL8_9ACTN</name>
<dbReference type="PANTHER" id="PTHR22946:SF9">
    <property type="entry name" value="POLYKETIDE TRANSFERASE AF380"/>
    <property type="match status" value="1"/>
</dbReference>
<dbReference type="Proteomes" id="UP000597341">
    <property type="component" value="Unassembled WGS sequence"/>
</dbReference>
<keyword evidence="6" id="KW-1185">Reference proteome</keyword>
<proteinExistence type="inferred from homology"/>
<dbReference type="InterPro" id="IPR029058">
    <property type="entry name" value="AB_hydrolase_fold"/>
</dbReference>
<reference evidence="6" key="1">
    <citation type="journal article" date="2019" name="Int. J. Syst. Evol. Microbiol.">
        <title>The Global Catalogue of Microorganisms (GCM) 10K type strain sequencing project: providing services to taxonomists for standard genome sequencing and annotation.</title>
        <authorList>
            <consortium name="The Broad Institute Genomics Platform"/>
            <consortium name="The Broad Institute Genome Sequencing Center for Infectious Disease"/>
            <person name="Wu L."/>
            <person name="Ma J."/>
        </authorList>
    </citation>
    <scope>NUCLEOTIDE SEQUENCE [LARGE SCALE GENOMIC DNA]</scope>
    <source>
        <strain evidence="6">CGMCC 1.12791</strain>
    </source>
</reference>
<evidence type="ECO:0000313" key="6">
    <source>
        <dbReference type="Proteomes" id="UP000597341"/>
    </source>
</evidence>
<keyword evidence="2" id="KW-0378">Hydrolase</keyword>
<comment type="caution">
    <text evidence="5">The sequence shown here is derived from an EMBL/GenBank/DDBJ whole genome shotgun (WGS) entry which is preliminary data.</text>
</comment>
<organism evidence="5 6">
    <name type="scientific">Nocardioides flavus</name>
    <name type="common">ex Wang et al. 2016</name>
    <dbReference type="NCBI Taxonomy" id="2058780"/>
    <lineage>
        <taxon>Bacteria</taxon>
        <taxon>Bacillati</taxon>
        <taxon>Actinomycetota</taxon>
        <taxon>Actinomycetes</taxon>
        <taxon>Propionibacteriales</taxon>
        <taxon>Nocardioidaceae</taxon>
        <taxon>Nocardioides</taxon>
    </lineage>
</organism>
<feature type="compositionally biased region" description="Polar residues" evidence="3">
    <location>
        <begin position="51"/>
        <end position="65"/>
    </location>
</feature>
<dbReference type="PANTHER" id="PTHR22946">
    <property type="entry name" value="DIENELACTONE HYDROLASE DOMAIN-CONTAINING PROTEIN-RELATED"/>
    <property type="match status" value="1"/>
</dbReference>
<sequence>MCDQPSRTLDAMDAPRLPAPGLVTALVVLLALLAGCTGESRSAPSPDVPSPTASSDESTEEPTSGATEAPTEEPSTEPTEEPEPVDPISMAALAQADLTGGDLRLGAVRERTSAYTSYDVTFASTTAGRGTRPLRISGVLNVPTGRGPFPAVVLAHGYIDPAVYVRGQGMTRERGFLAQRGYVALHVDYRNHAESADDPRVDTAVRLGYAADTIAALHALRRSRDVRVDPDRIALFGRSMGGGVMMKALAAEPGLFAAGVGWASVSSLEAENFAQFQRPDAPLAQLKAEFRGRHGLPAEDPGFWRGISPRPLFGEITEPVLMVHGRFDDTCPPAWARATQRAMTRAGVDATLEWYDDGHAFGPAFVAAMDRTVRFLDARMPA</sequence>
<dbReference type="InterPro" id="IPR001375">
    <property type="entry name" value="Peptidase_S9_cat"/>
</dbReference>
<protein>
    <recommendedName>
        <fullName evidence="4">Peptidase S9 prolyl oligopeptidase catalytic domain-containing protein</fullName>
    </recommendedName>
</protein>
<feature type="region of interest" description="Disordered" evidence="3">
    <location>
        <begin position="38"/>
        <end position="85"/>
    </location>
</feature>
<evidence type="ECO:0000256" key="1">
    <source>
        <dbReference type="ARBA" id="ARBA00008645"/>
    </source>
</evidence>
<evidence type="ECO:0000256" key="2">
    <source>
        <dbReference type="ARBA" id="ARBA00022801"/>
    </source>
</evidence>
<dbReference type="SUPFAM" id="SSF53474">
    <property type="entry name" value="alpha/beta-Hydrolases"/>
    <property type="match status" value="1"/>
</dbReference>
<feature type="compositionally biased region" description="Acidic residues" evidence="3">
    <location>
        <begin position="70"/>
        <end position="84"/>
    </location>
</feature>
<dbReference type="Gene3D" id="3.40.50.1820">
    <property type="entry name" value="alpha/beta hydrolase"/>
    <property type="match status" value="1"/>
</dbReference>
<dbReference type="EMBL" id="BNAD01000001">
    <property type="protein sequence ID" value="GHE15712.1"/>
    <property type="molecule type" value="Genomic_DNA"/>
</dbReference>
<dbReference type="Pfam" id="PF00326">
    <property type="entry name" value="Peptidase_S9"/>
    <property type="match status" value="1"/>
</dbReference>
<accession>A0ABQ3HIL8</accession>
<feature type="domain" description="Peptidase S9 prolyl oligopeptidase catalytic" evidence="4">
    <location>
        <begin position="176"/>
        <end position="362"/>
    </location>
</feature>
<dbReference type="InterPro" id="IPR050261">
    <property type="entry name" value="FrsA_esterase"/>
</dbReference>
<gene>
    <name evidence="5" type="ORF">GCM10011376_05240</name>
</gene>
<evidence type="ECO:0000259" key="4">
    <source>
        <dbReference type="Pfam" id="PF00326"/>
    </source>
</evidence>